<dbReference type="KEGG" id="ifn:GM661_04535"/>
<dbReference type="InterPro" id="IPR011050">
    <property type="entry name" value="Pectin_lyase_fold/virulence"/>
</dbReference>
<evidence type="ECO:0000313" key="6">
    <source>
        <dbReference type="Proteomes" id="UP000665020"/>
    </source>
</evidence>
<evidence type="ECO:0000256" key="2">
    <source>
        <dbReference type="ARBA" id="ARBA00022801"/>
    </source>
</evidence>
<keyword evidence="6" id="KW-1185">Reference proteome</keyword>
<dbReference type="InterPro" id="IPR051801">
    <property type="entry name" value="GH28_Enzymes"/>
</dbReference>
<protein>
    <submittedName>
        <fullName evidence="5">Glycoside hydrolase family 28 protein</fullName>
    </submittedName>
</protein>
<dbReference type="SMART" id="SM00710">
    <property type="entry name" value="PbH1"/>
    <property type="match status" value="6"/>
</dbReference>
<keyword evidence="3 4" id="KW-0326">Glycosidase</keyword>
<proteinExistence type="inferred from homology"/>
<dbReference type="AlphaFoldDB" id="A0A8A7K7Y0"/>
<accession>A0A8A7K7Y0</accession>
<dbReference type="EMBL" id="CP046640">
    <property type="protein sequence ID" value="QTL97300.1"/>
    <property type="molecule type" value="Genomic_DNA"/>
</dbReference>
<dbReference type="InterPro" id="IPR000743">
    <property type="entry name" value="Glyco_hydro_28"/>
</dbReference>
<gene>
    <name evidence="5" type="ORF">GM661_04535</name>
</gene>
<name>A0A8A7K7Y0_9FIRM</name>
<dbReference type="SUPFAM" id="SSF51126">
    <property type="entry name" value="Pectin lyase-like"/>
    <property type="match status" value="1"/>
</dbReference>
<evidence type="ECO:0000313" key="5">
    <source>
        <dbReference type="EMBL" id="QTL97300.1"/>
    </source>
</evidence>
<sequence length="472" mass="52682">MNKNFYNITDYGAVGDGKTINTAAFDRAIQECAENGGGTVYVPAGIFLTASITLKSNITLYFEIGSIVKFVQDVAQYKLVQGRWEGSEQELYTSLIHGKDLENITISGRGFLDGQGEYWWQLFKNNELKHPRPRFIAFRNCDNVLIEGIRLVNSPAWTINPVECHNVTVNKVTIKNPANSPNTDGINPSSSKNVQIANCHIDVGDDCIALKSGTEDCPKFVSCENITIINCTMVHGHGGVVIGSEMSGDIRNVVISNCIFEGTDRGIRLKSRRGRGGLVEDIRVNNIIMKDVFCTIIMNLYYFCGKGGKDKRVWDKEIYPVDKSTPSFRRIHFSDITAREVRNAAVFLYGLPEMPLEEITFDNISIELAEDARPAVPAMADKIEPVVQQGFYCNNVRDIKFINVRVSGHLGPGFEIVNAEGIDFNGCKIDKIDENDPCILFDGVRDTYFSGNRQEKIKGFLKLRDSKDNGRM</sequence>
<organism evidence="5 6">
    <name type="scientific">Iocasia fonsfrigidae</name>
    <dbReference type="NCBI Taxonomy" id="2682810"/>
    <lineage>
        <taxon>Bacteria</taxon>
        <taxon>Bacillati</taxon>
        <taxon>Bacillota</taxon>
        <taxon>Clostridia</taxon>
        <taxon>Halanaerobiales</taxon>
        <taxon>Halanaerobiaceae</taxon>
        <taxon>Iocasia</taxon>
    </lineage>
</organism>
<reference evidence="5" key="1">
    <citation type="submission" date="2019-12" db="EMBL/GenBank/DDBJ databases">
        <authorList>
            <person name="zhang j."/>
            <person name="sun C.M."/>
        </authorList>
    </citation>
    <scope>NUCLEOTIDE SEQUENCE</scope>
    <source>
        <strain evidence="5">NS-1</strain>
    </source>
</reference>
<dbReference type="RefSeq" id="WP_230868932.1">
    <property type="nucleotide sequence ID" value="NZ_CP046640.1"/>
</dbReference>
<dbReference type="GO" id="GO:0004650">
    <property type="term" value="F:polygalacturonase activity"/>
    <property type="evidence" value="ECO:0007669"/>
    <property type="project" value="InterPro"/>
</dbReference>
<dbReference type="InterPro" id="IPR012334">
    <property type="entry name" value="Pectin_lyas_fold"/>
</dbReference>
<dbReference type="Gene3D" id="2.160.20.10">
    <property type="entry name" value="Single-stranded right-handed beta-helix, Pectin lyase-like"/>
    <property type="match status" value="1"/>
</dbReference>
<evidence type="ECO:0000256" key="1">
    <source>
        <dbReference type="ARBA" id="ARBA00008834"/>
    </source>
</evidence>
<keyword evidence="2 4" id="KW-0378">Hydrolase</keyword>
<dbReference type="PANTHER" id="PTHR31339">
    <property type="entry name" value="PECTIN LYASE-RELATED"/>
    <property type="match status" value="1"/>
</dbReference>
<dbReference type="InterPro" id="IPR006626">
    <property type="entry name" value="PbH1"/>
</dbReference>
<dbReference type="Proteomes" id="UP000665020">
    <property type="component" value="Chromosome"/>
</dbReference>
<dbReference type="PANTHER" id="PTHR31339:SF9">
    <property type="entry name" value="PLASMIN AND FIBRONECTIN-BINDING PROTEIN A"/>
    <property type="match status" value="1"/>
</dbReference>
<comment type="similarity">
    <text evidence="1 4">Belongs to the glycosyl hydrolase 28 family.</text>
</comment>
<dbReference type="PROSITE" id="PS00502">
    <property type="entry name" value="POLYGALACTURONASE"/>
    <property type="match status" value="1"/>
</dbReference>
<dbReference type="Pfam" id="PF00295">
    <property type="entry name" value="Glyco_hydro_28"/>
    <property type="match status" value="1"/>
</dbReference>
<dbReference type="GO" id="GO:0005975">
    <property type="term" value="P:carbohydrate metabolic process"/>
    <property type="evidence" value="ECO:0007669"/>
    <property type="project" value="InterPro"/>
</dbReference>
<evidence type="ECO:0000256" key="4">
    <source>
        <dbReference type="RuleBase" id="RU361169"/>
    </source>
</evidence>
<evidence type="ECO:0000256" key="3">
    <source>
        <dbReference type="ARBA" id="ARBA00023295"/>
    </source>
</evidence>